<sequence>MHLKITQNGMQSLLVDEGRKGHQHQGYCQSGAMDEEAYWWANFLVSNPHGTPCIEIVGELALICALHGTIAATGRDAVLYINQQQKSPYTSYRVKEGDEISLRSETLGSRTYLAVAGLWQVPRHLGSACTVTREHIGGLHNNGKPLQIGDGLEITVNNDTSRVFRSRSLPEKYWPSYDLTEPLRVVEGYQSDSFSGVAKQVFFTSDYKVTSDISRMGYRLSGTPVQSTQDSMYSEGIHLGAIQIPKDGQPIVMMKDRQTLGGYPKIGSVTPNDLTKLAQAVPGECVSFVREHSDNARARFLLQWQKRLRLSGDIQ</sequence>
<dbReference type="SMART" id="SM00797">
    <property type="entry name" value="AHS2"/>
    <property type="match status" value="1"/>
</dbReference>
<dbReference type="GeneID" id="78255425"/>
<name>A0A075P038_9ALTE</name>
<dbReference type="PANTHER" id="PTHR43309:SF4">
    <property type="entry name" value="CARBOXYLTRANSFERASE DOMAIN-CONTAINING PROTEIN"/>
    <property type="match status" value="1"/>
</dbReference>
<keyword evidence="1" id="KW-0547">Nucleotide-binding</keyword>
<evidence type="ECO:0000256" key="2">
    <source>
        <dbReference type="ARBA" id="ARBA00022801"/>
    </source>
</evidence>
<dbReference type="AlphaFoldDB" id="A0A075P038"/>
<dbReference type="NCBIfam" id="TIGR00724">
    <property type="entry name" value="urea_amlyse_rel"/>
    <property type="match status" value="1"/>
</dbReference>
<evidence type="ECO:0000256" key="3">
    <source>
        <dbReference type="ARBA" id="ARBA00022840"/>
    </source>
</evidence>
<dbReference type="eggNOG" id="COG1984">
    <property type="taxonomic scope" value="Bacteria"/>
</dbReference>
<dbReference type="PANTHER" id="PTHR43309">
    <property type="entry name" value="5-OXOPROLINASE SUBUNIT C"/>
    <property type="match status" value="1"/>
</dbReference>
<dbReference type="Proteomes" id="UP000056090">
    <property type="component" value="Chromosome"/>
</dbReference>
<dbReference type="RefSeq" id="WP_044057283.1">
    <property type="nucleotide sequence ID" value="NZ_CBCSKJ010000001.1"/>
</dbReference>
<dbReference type="GO" id="GO:0016787">
    <property type="term" value="F:hydrolase activity"/>
    <property type="evidence" value="ECO:0007669"/>
    <property type="project" value="UniProtKB-KW"/>
</dbReference>
<gene>
    <name evidence="5" type="ORF">EP13_10965</name>
</gene>
<keyword evidence="6" id="KW-1185">Reference proteome</keyword>
<dbReference type="GO" id="GO:0005524">
    <property type="term" value="F:ATP binding"/>
    <property type="evidence" value="ECO:0007669"/>
    <property type="project" value="UniProtKB-KW"/>
</dbReference>
<evidence type="ECO:0000313" key="6">
    <source>
        <dbReference type="Proteomes" id="UP000056090"/>
    </source>
</evidence>
<dbReference type="KEGG" id="aal:EP13_10965"/>
<feature type="domain" description="Carboxyltransferase" evidence="4">
    <location>
        <begin position="24"/>
        <end position="307"/>
    </location>
</feature>
<protein>
    <recommendedName>
        <fullName evidence="4">Carboxyltransferase domain-containing protein</fullName>
    </recommendedName>
</protein>
<evidence type="ECO:0000313" key="5">
    <source>
        <dbReference type="EMBL" id="AIF99163.1"/>
    </source>
</evidence>
<keyword evidence="2" id="KW-0378">Hydrolase</keyword>
<accession>A0A075P038</accession>
<dbReference type="InterPro" id="IPR029000">
    <property type="entry name" value="Cyclophilin-like_dom_sf"/>
</dbReference>
<dbReference type="EMBL" id="CP008849">
    <property type="protein sequence ID" value="AIF99163.1"/>
    <property type="molecule type" value="Genomic_DNA"/>
</dbReference>
<evidence type="ECO:0000259" key="4">
    <source>
        <dbReference type="SMART" id="SM00797"/>
    </source>
</evidence>
<proteinExistence type="predicted"/>
<keyword evidence="3" id="KW-0067">ATP-binding</keyword>
<dbReference type="Pfam" id="PF02626">
    <property type="entry name" value="CT_A_B"/>
    <property type="match status" value="1"/>
</dbReference>
<evidence type="ECO:0000256" key="1">
    <source>
        <dbReference type="ARBA" id="ARBA00022741"/>
    </source>
</evidence>
<reference evidence="5 6" key="1">
    <citation type="submission" date="2014-06" db="EMBL/GenBank/DDBJ databases">
        <title>Genomes of Alteromonas australica, a world apart.</title>
        <authorList>
            <person name="Gonzaga A."/>
            <person name="Lopez-Perez M."/>
            <person name="Rodriguez-Valera F."/>
        </authorList>
    </citation>
    <scope>NUCLEOTIDE SEQUENCE [LARGE SCALE GENOMIC DNA]</scope>
    <source>
        <strain evidence="5 6">H 17</strain>
    </source>
</reference>
<dbReference type="Gene3D" id="2.40.100.10">
    <property type="entry name" value="Cyclophilin-like"/>
    <property type="match status" value="1"/>
</dbReference>
<organism evidence="5 6">
    <name type="scientific">Alteromonas australica</name>
    <dbReference type="NCBI Taxonomy" id="589873"/>
    <lineage>
        <taxon>Bacteria</taxon>
        <taxon>Pseudomonadati</taxon>
        <taxon>Pseudomonadota</taxon>
        <taxon>Gammaproteobacteria</taxon>
        <taxon>Alteromonadales</taxon>
        <taxon>Alteromonadaceae</taxon>
        <taxon>Alteromonas/Salinimonas group</taxon>
        <taxon>Alteromonas</taxon>
    </lineage>
</organism>
<dbReference type="InterPro" id="IPR003778">
    <property type="entry name" value="CT_A_B"/>
</dbReference>
<dbReference type="InterPro" id="IPR052708">
    <property type="entry name" value="PxpC"/>
</dbReference>